<keyword evidence="3" id="KW-0645">Protease</keyword>
<feature type="transmembrane region" description="Helical" evidence="1">
    <location>
        <begin position="55"/>
        <end position="79"/>
    </location>
</feature>
<dbReference type="GO" id="GO:0008237">
    <property type="term" value="F:metallopeptidase activity"/>
    <property type="evidence" value="ECO:0007669"/>
    <property type="project" value="UniProtKB-KW"/>
</dbReference>
<evidence type="ECO:0000256" key="1">
    <source>
        <dbReference type="SAM" id="Phobius"/>
    </source>
</evidence>
<dbReference type="AlphaFoldDB" id="A0A494RG36"/>
<keyword evidence="1" id="KW-0812">Transmembrane</keyword>
<dbReference type="Pfam" id="PF02517">
    <property type="entry name" value="Rce1-like"/>
    <property type="match status" value="1"/>
</dbReference>
<feature type="transmembrane region" description="Helical" evidence="1">
    <location>
        <begin position="168"/>
        <end position="188"/>
    </location>
</feature>
<proteinExistence type="predicted"/>
<protein>
    <submittedName>
        <fullName evidence="3">CPBP family intramembrane metalloprotease</fullName>
    </submittedName>
</protein>
<feature type="transmembrane region" description="Helical" evidence="1">
    <location>
        <begin position="25"/>
        <end position="43"/>
    </location>
</feature>
<evidence type="ECO:0000313" key="3">
    <source>
        <dbReference type="EMBL" id="AYG94083.1"/>
    </source>
</evidence>
<feature type="domain" description="CAAX prenyl protease 2/Lysostaphin resistance protein A-like" evidence="2">
    <location>
        <begin position="109"/>
        <end position="209"/>
    </location>
</feature>
<reference evidence="3 4" key="1">
    <citation type="submission" date="2018-10" db="EMBL/GenBank/DDBJ databases">
        <title>Complete genome sequence of Brevundimonas naejangsanensis BRV3.</title>
        <authorList>
            <person name="Berrios L."/>
            <person name="Ely B."/>
        </authorList>
    </citation>
    <scope>NUCLEOTIDE SEQUENCE [LARGE SCALE GENOMIC DNA]</scope>
    <source>
        <strain evidence="3 4">BRV3</strain>
    </source>
</reference>
<keyword evidence="4" id="KW-1185">Reference proteome</keyword>
<accession>A0A494RG36</accession>
<dbReference type="GO" id="GO:0080120">
    <property type="term" value="P:CAAX-box protein maturation"/>
    <property type="evidence" value="ECO:0007669"/>
    <property type="project" value="UniProtKB-ARBA"/>
</dbReference>
<organism evidence="3 4">
    <name type="scientific">Brevundimonas naejangsanensis</name>
    <dbReference type="NCBI Taxonomy" id="588932"/>
    <lineage>
        <taxon>Bacteria</taxon>
        <taxon>Pseudomonadati</taxon>
        <taxon>Pseudomonadota</taxon>
        <taxon>Alphaproteobacteria</taxon>
        <taxon>Caulobacterales</taxon>
        <taxon>Caulobacteraceae</taxon>
        <taxon>Brevundimonas</taxon>
    </lineage>
</organism>
<dbReference type="GO" id="GO:0006508">
    <property type="term" value="P:proteolysis"/>
    <property type="evidence" value="ECO:0007669"/>
    <property type="project" value="UniProtKB-KW"/>
</dbReference>
<name>A0A494RG36_9CAUL</name>
<gene>
    <name evidence="3" type="ORF">D8I30_01955</name>
</gene>
<keyword evidence="3" id="KW-0378">Hydrolase</keyword>
<keyword evidence="3" id="KW-0482">Metalloprotease</keyword>
<feature type="transmembrane region" description="Helical" evidence="1">
    <location>
        <begin position="106"/>
        <end position="124"/>
    </location>
</feature>
<dbReference type="InterPro" id="IPR003675">
    <property type="entry name" value="Rce1/LyrA-like_dom"/>
</dbReference>
<dbReference type="GO" id="GO:0004175">
    <property type="term" value="F:endopeptidase activity"/>
    <property type="evidence" value="ECO:0007669"/>
    <property type="project" value="UniProtKB-ARBA"/>
</dbReference>
<keyword evidence="1" id="KW-1133">Transmembrane helix</keyword>
<sequence length="218" mass="21996">MGGLASVFQTREGALAVLIESVASAALQLGAVALLCLIAWAIFGRRRWRLRAWLGLKAAPAGLVLIAAAAGAASAALLLQTPGLAALASGPETVINAVVGEGRPDAVGLAALAVAALVKTALAEELLFRGLIARRLYAWTGFTVGNGLQAALFAAVHLPVLLLPQGGGLIGAAMIGFAFLMALAAGWLNERRGGGSILPGYGLHAGANLTTYLMLALA</sequence>
<dbReference type="EMBL" id="CP032707">
    <property type="protein sequence ID" value="AYG94083.1"/>
    <property type="molecule type" value="Genomic_DNA"/>
</dbReference>
<dbReference type="RefSeq" id="WP_121481242.1">
    <property type="nucleotide sequence ID" value="NZ_CP032707.1"/>
</dbReference>
<dbReference type="Proteomes" id="UP000276984">
    <property type="component" value="Chromosome"/>
</dbReference>
<evidence type="ECO:0000259" key="2">
    <source>
        <dbReference type="Pfam" id="PF02517"/>
    </source>
</evidence>
<keyword evidence="1" id="KW-0472">Membrane</keyword>
<feature type="transmembrane region" description="Helical" evidence="1">
    <location>
        <begin position="136"/>
        <end position="156"/>
    </location>
</feature>
<evidence type="ECO:0000313" key="4">
    <source>
        <dbReference type="Proteomes" id="UP000276984"/>
    </source>
</evidence>
<dbReference type="OrthoDB" id="193898at2"/>